<evidence type="ECO:0000313" key="4">
    <source>
        <dbReference type="Proteomes" id="UP000001401"/>
    </source>
</evidence>
<name>E6TZV6_EVAC2</name>
<accession>E6TZV6</accession>
<reference evidence="3 4" key="1">
    <citation type="submission" date="2010-12" db="EMBL/GenBank/DDBJ databases">
        <title>Complete sequence of Bacillus cellulosilyticus DSM 2522.</title>
        <authorList>
            <consortium name="US DOE Joint Genome Institute"/>
            <person name="Lucas S."/>
            <person name="Copeland A."/>
            <person name="Lapidus A."/>
            <person name="Cheng J.-F."/>
            <person name="Bruce D."/>
            <person name="Goodwin L."/>
            <person name="Pitluck S."/>
            <person name="Chertkov O."/>
            <person name="Detter J.C."/>
            <person name="Han C."/>
            <person name="Tapia R."/>
            <person name="Land M."/>
            <person name="Hauser L."/>
            <person name="Jeffries C."/>
            <person name="Kyrpides N."/>
            <person name="Ivanova N."/>
            <person name="Mikhailova N."/>
            <person name="Brumm P."/>
            <person name="Mead D."/>
            <person name="Woyke T."/>
        </authorList>
    </citation>
    <scope>NUCLEOTIDE SEQUENCE [LARGE SCALE GENOMIC DNA]</scope>
    <source>
        <strain evidence="4">ATCC 21833 / DSM 2522 / FERM P-1141 / JCM 9156 / N-4</strain>
    </source>
</reference>
<organism evidence="3 4">
    <name type="scientific">Evansella cellulosilytica (strain ATCC 21833 / DSM 2522 / FERM P-1141 / JCM 9156 / N-4)</name>
    <name type="common">Bacillus cellulosilyticus</name>
    <dbReference type="NCBI Taxonomy" id="649639"/>
    <lineage>
        <taxon>Bacteria</taxon>
        <taxon>Bacillati</taxon>
        <taxon>Bacillota</taxon>
        <taxon>Bacilli</taxon>
        <taxon>Bacillales</taxon>
        <taxon>Bacillaceae</taxon>
        <taxon>Evansella</taxon>
    </lineage>
</organism>
<gene>
    <name evidence="3" type="ordered locus">Bcell_4295</name>
</gene>
<dbReference type="STRING" id="649639.Bcell_4295"/>
<dbReference type="HOGENOM" id="CLU_033310_0_0_9"/>
<dbReference type="AlphaFoldDB" id="E6TZV6"/>
<dbReference type="RefSeq" id="WP_013490848.1">
    <property type="nucleotide sequence ID" value="NC_014829.1"/>
</dbReference>
<evidence type="ECO:0000313" key="3">
    <source>
        <dbReference type="EMBL" id="ADU32522.1"/>
    </source>
</evidence>
<dbReference type="OrthoDB" id="5516148at2"/>
<feature type="coiled-coil region" evidence="1">
    <location>
        <begin position="179"/>
        <end position="259"/>
    </location>
</feature>
<keyword evidence="1" id="KW-0175">Coiled coil</keyword>
<dbReference type="eggNOG" id="COG5293">
    <property type="taxonomic scope" value="Bacteria"/>
</dbReference>
<feature type="coiled-coil region" evidence="1">
    <location>
        <begin position="312"/>
        <end position="407"/>
    </location>
</feature>
<dbReference type="Gene3D" id="3.40.50.300">
    <property type="entry name" value="P-loop containing nucleotide triphosphate hydrolases"/>
    <property type="match status" value="1"/>
</dbReference>
<sequence>MYLRKLSANRSGFHTIKFKDGLNFIVGKRENPEEKDLKNTYNGVGKSLAIELIHFCLGSKKIDVFEENLEGWIFTLEFEIDSEEYIVSRNCSEQNNVILNGKKISVGKYTKLLLEKVFGFEEDNKIKYLTFRSLISRFIRRSKSSYTKYDKYQDKETDYAKLLNNAYLLGLDIDLIETKMILKKSIDELEKNKKIVEKDPILKEYFIGNDDLDFEIIDLKEEVKELEKKAREFKVAENYREIQQEADRLSYHIRELKNKGTLIENSIRKIEKSLSLKPEIELDMILEMYGEARLLFEDKVKKTLSEVTEFHNKLLLSRNERLERQKKSFEKEKEEIQERIIEKGNELDKKMKYLGGYGALEEYNALHDKLSSLRNNLEKVMDYKNLLETYDDRSAQAKIDIEQQKLETSKYLKEHKEMLEDIMGTFRSYSKAFYKNKASGLDIKINDGLNQIRFEINAKITGDSSDGISEVCIFCFDMTLLKLKNHNVNFIFHDSRLFSNMDPRQRLSLLKIVKQEAKDEKIQYITSINEDMISTIRDVTNEEEYLYYKKLIDMNTILTLTDKSDEDKLLGMTIDLPYDK</sequence>
<protein>
    <recommendedName>
        <fullName evidence="2">DUF2326 domain-containing protein</fullName>
    </recommendedName>
</protein>
<keyword evidence="4" id="KW-1185">Reference proteome</keyword>
<feature type="domain" description="DUF2326" evidence="2">
    <location>
        <begin position="430"/>
        <end position="573"/>
    </location>
</feature>
<dbReference type="InterPro" id="IPR027417">
    <property type="entry name" value="P-loop_NTPase"/>
</dbReference>
<dbReference type="EMBL" id="CP002394">
    <property type="protein sequence ID" value="ADU32522.1"/>
    <property type="molecule type" value="Genomic_DNA"/>
</dbReference>
<dbReference type="Pfam" id="PF10088">
    <property type="entry name" value="DUF2326"/>
    <property type="match status" value="1"/>
</dbReference>
<proteinExistence type="predicted"/>
<dbReference type="KEGG" id="bco:Bcell_4295"/>
<evidence type="ECO:0000259" key="2">
    <source>
        <dbReference type="Pfam" id="PF10088"/>
    </source>
</evidence>
<evidence type="ECO:0000256" key="1">
    <source>
        <dbReference type="SAM" id="Coils"/>
    </source>
</evidence>
<dbReference type="Proteomes" id="UP000001401">
    <property type="component" value="Chromosome"/>
</dbReference>
<dbReference type="InterPro" id="IPR018760">
    <property type="entry name" value="DUF2326"/>
</dbReference>